<keyword evidence="3" id="KW-0560">Oxidoreductase</keyword>
<evidence type="ECO:0000313" key="11">
    <source>
        <dbReference type="EMBL" id="KAG7168655.1"/>
    </source>
</evidence>
<feature type="domain" description="Aldehyde dehydrogenase" evidence="10">
    <location>
        <begin position="126"/>
        <end position="330"/>
    </location>
</feature>
<evidence type="ECO:0000256" key="3">
    <source>
        <dbReference type="ARBA" id="ARBA00023002"/>
    </source>
</evidence>
<name>A0A8J5K8J2_HOMAM</name>
<keyword evidence="12" id="KW-1185">Reference proteome</keyword>
<evidence type="ECO:0000256" key="9">
    <source>
        <dbReference type="ARBA" id="ARBA00048821"/>
    </source>
</evidence>
<gene>
    <name evidence="11" type="primary">Aldh6a1-L</name>
    <name evidence="11" type="ORF">Hamer_G025696</name>
</gene>
<dbReference type="InterPro" id="IPR010061">
    <property type="entry name" value="MeMal-semiAld_DH"/>
</dbReference>
<evidence type="ECO:0000256" key="8">
    <source>
        <dbReference type="ARBA" id="ARBA00047644"/>
    </source>
</evidence>
<dbReference type="GO" id="GO:0004491">
    <property type="term" value="F:methylmalonate-semialdehyde dehydrogenase (acylating, NAD) activity"/>
    <property type="evidence" value="ECO:0007669"/>
    <property type="project" value="UniProtKB-EC"/>
</dbReference>
<evidence type="ECO:0000256" key="1">
    <source>
        <dbReference type="ARBA" id="ARBA00009986"/>
    </source>
</evidence>
<organism evidence="11 12">
    <name type="scientific">Homarus americanus</name>
    <name type="common">American lobster</name>
    <dbReference type="NCBI Taxonomy" id="6706"/>
    <lineage>
        <taxon>Eukaryota</taxon>
        <taxon>Metazoa</taxon>
        <taxon>Ecdysozoa</taxon>
        <taxon>Arthropoda</taxon>
        <taxon>Crustacea</taxon>
        <taxon>Multicrustacea</taxon>
        <taxon>Malacostraca</taxon>
        <taxon>Eumalacostraca</taxon>
        <taxon>Eucarida</taxon>
        <taxon>Decapoda</taxon>
        <taxon>Pleocyemata</taxon>
        <taxon>Astacidea</taxon>
        <taxon>Nephropoidea</taxon>
        <taxon>Nephropidae</taxon>
        <taxon>Homarus</taxon>
    </lineage>
</organism>
<dbReference type="PROSITE" id="PS00070">
    <property type="entry name" value="ALDEHYDE_DEHYDR_CYS"/>
    <property type="match status" value="1"/>
</dbReference>
<dbReference type="GO" id="GO:0005739">
    <property type="term" value="C:mitochondrion"/>
    <property type="evidence" value="ECO:0007669"/>
    <property type="project" value="TreeGrafter"/>
</dbReference>
<evidence type="ECO:0000313" key="12">
    <source>
        <dbReference type="Proteomes" id="UP000747542"/>
    </source>
</evidence>
<dbReference type="EC" id="1.2.1.27" evidence="2"/>
<dbReference type="GO" id="GO:0006210">
    <property type="term" value="P:thymine catabolic process"/>
    <property type="evidence" value="ECO:0007669"/>
    <property type="project" value="TreeGrafter"/>
</dbReference>
<proteinExistence type="inferred from homology"/>
<dbReference type="PANTHER" id="PTHR43866">
    <property type="entry name" value="MALONATE-SEMIALDEHYDE DEHYDROGENASE"/>
    <property type="match status" value="1"/>
</dbReference>
<sequence length="351" mass="38268">LCGNVAAPTTTAPWTNSRRSLSHQLAYEEVIMATARLLHSFKGVRGLNLYRPYSSAAPNTKLLINGQFVESKTTDFIDVNNPATNEHDLAKATYQQGKTLVDAEGDVMRGLQSHETWMPTHSASRRGVCAGIAPFNFPAMIPLWMFPVALVCGNTYVFKPSERVPGATMMLTEMLMDAGCPKGVVNAIHGQHEAVNFICDHPDIRAISFGRYIYEKGSLNGKRVQSNMGAKNHGVIMPDANKESTLTQLVGAAFGAAGQRCMALSTAVFVGEANNWLPELVEKSKKLRVNADTHSQSRFGTRDIPRGSERICGLVQTGIDEGANCILDGRDIVVPGYERTEFRGADHSLWG</sequence>
<dbReference type="EMBL" id="JAHLQT010019684">
    <property type="protein sequence ID" value="KAG7168655.1"/>
    <property type="molecule type" value="Genomic_DNA"/>
</dbReference>
<comment type="similarity">
    <text evidence="1">Belongs to the aldehyde dehydrogenase family.</text>
</comment>
<dbReference type="InterPro" id="IPR016163">
    <property type="entry name" value="Ald_DH_C"/>
</dbReference>
<evidence type="ECO:0000259" key="10">
    <source>
        <dbReference type="Pfam" id="PF00171"/>
    </source>
</evidence>
<comment type="catalytic activity">
    <reaction evidence="9">
        <text>3-oxopropanoate + NAD(+) + CoA + H2O = hydrogencarbonate + acetyl-CoA + NADH + H(+)</text>
        <dbReference type="Rhea" id="RHEA:76615"/>
        <dbReference type="ChEBI" id="CHEBI:15377"/>
        <dbReference type="ChEBI" id="CHEBI:15378"/>
        <dbReference type="ChEBI" id="CHEBI:17544"/>
        <dbReference type="ChEBI" id="CHEBI:33190"/>
        <dbReference type="ChEBI" id="CHEBI:57287"/>
        <dbReference type="ChEBI" id="CHEBI:57288"/>
        <dbReference type="ChEBI" id="CHEBI:57540"/>
        <dbReference type="ChEBI" id="CHEBI:57945"/>
        <dbReference type="EC" id="1.2.1.27"/>
    </reaction>
    <physiologicalReaction direction="left-to-right" evidence="9">
        <dbReference type="Rhea" id="RHEA:76616"/>
    </physiologicalReaction>
</comment>
<feature type="non-terminal residue" evidence="11">
    <location>
        <position position="1"/>
    </location>
</feature>
<dbReference type="SUPFAM" id="SSF53720">
    <property type="entry name" value="ALDH-like"/>
    <property type="match status" value="1"/>
</dbReference>
<dbReference type="Gene3D" id="3.40.309.10">
    <property type="entry name" value="Aldehyde Dehydrogenase, Chain A, domain 2"/>
    <property type="match status" value="1"/>
</dbReference>
<dbReference type="Pfam" id="PF00171">
    <property type="entry name" value="Aldedh"/>
    <property type="match status" value="1"/>
</dbReference>
<dbReference type="InterPro" id="IPR016160">
    <property type="entry name" value="Ald_DH_CS_CYS"/>
</dbReference>
<evidence type="ECO:0000256" key="5">
    <source>
        <dbReference type="ARBA" id="ARBA00037458"/>
    </source>
</evidence>
<comment type="function">
    <text evidence="5">Probable malonate and methylmalonate semialdehyde dehydrogenase involved in the catabolism of valine, thymine, and compounds catabolized by way of beta-alanine, including uracil and cytidine.</text>
</comment>
<evidence type="ECO:0000256" key="7">
    <source>
        <dbReference type="ARBA" id="ARBA00042419"/>
    </source>
</evidence>
<protein>
    <recommendedName>
        <fullName evidence="6">Probable methylmalonate-semialdehyde/malonate-semialdehyde dehydrogenase [acylating], mitochondrial</fullName>
        <ecNumber evidence="2">1.2.1.27</ecNumber>
    </recommendedName>
    <alternativeName>
        <fullName evidence="7">Malonate-semialdehyde dehydrogenase [acylating]</fullName>
    </alternativeName>
</protein>
<accession>A0A8J5K8J2</accession>
<evidence type="ECO:0000256" key="4">
    <source>
        <dbReference type="ARBA" id="ARBA00023027"/>
    </source>
</evidence>
<dbReference type="PANTHER" id="PTHR43866:SF3">
    <property type="entry name" value="METHYLMALONATE-SEMIALDEHYDE DEHYDROGENASE [ACYLATING], MITOCHONDRIAL"/>
    <property type="match status" value="1"/>
</dbReference>
<reference evidence="11" key="1">
    <citation type="journal article" date="2021" name="Sci. Adv.">
        <title>The American lobster genome reveals insights on longevity, neural, and immune adaptations.</title>
        <authorList>
            <person name="Polinski J.M."/>
            <person name="Zimin A.V."/>
            <person name="Clark K.F."/>
            <person name="Kohn A.B."/>
            <person name="Sadowski N."/>
            <person name="Timp W."/>
            <person name="Ptitsyn A."/>
            <person name="Khanna P."/>
            <person name="Romanova D.Y."/>
            <person name="Williams P."/>
            <person name="Greenwood S.J."/>
            <person name="Moroz L.L."/>
            <person name="Walt D.R."/>
            <person name="Bodnar A.G."/>
        </authorList>
    </citation>
    <scope>NUCLEOTIDE SEQUENCE</scope>
    <source>
        <strain evidence="11">GMGI-L3</strain>
    </source>
</reference>
<evidence type="ECO:0000256" key="6">
    <source>
        <dbReference type="ARBA" id="ARBA00039517"/>
    </source>
</evidence>
<dbReference type="Gene3D" id="3.40.605.10">
    <property type="entry name" value="Aldehyde Dehydrogenase, Chain A, domain 1"/>
    <property type="match status" value="1"/>
</dbReference>
<evidence type="ECO:0000256" key="2">
    <source>
        <dbReference type="ARBA" id="ARBA00013048"/>
    </source>
</evidence>
<dbReference type="InterPro" id="IPR016161">
    <property type="entry name" value="Ald_DH/histidinol_DH"/>
</dbReference>
<comment type="caution">
    <text evidence="11">The sequence shown here is derived from an EMBL/GenBank/DDBJ whole genome shotgun (WGS) entry which is preliminary data.</text>
</comment>
<dbReference type="GO" id="GO:0006574">
    <property type="term" value="P:L-valine catabolic process"/>
    <property type="evidence" value="ECO:0007669"/>
    <property type="project" value="TreeGrafter"/>
</dbReference>
<keyword evidence="4" id="KW-0520">NAD</keyword>
<dbReference type="AlphaFoldDB" id="A0A8J5K8J2"/>
<comment type="catalytic activity">
    <reaction evidence="8">
        <text>2-methyl-3-oxopropanoate + NAD(+) + CoA + H2O = propanoyl-CoA + hydrogencarbonate + NADH + H(+)</text>
        <dbReference type="Rhea" id="RHEA:20804"/>
        <dbReference type="ChEBI" id="CHEBI:15377"/>
        <dbReference type="ChEBI" id="CHEBI:15378"/>
        <dbReference type="ChEBI" id="CHEBI:17544"/>
        <dbReference type="ChEBI" id="CHEBI:57287"/>
        <dbReference type="ChEBI" id="CHEBI:57392"/>
        <dbReference type="ChEBI" id="CHEBI:57540"/>
        <dbReference type="ChEBI" id="CHEBI:57700"/>
        <dbReference type="ChEBI" id="CHEBI:57945"/>
        <dbReference type="EC" id="1.2.1.27"/>
    </reaction>
    <physiologicalReaction direction="left-to-right" evidence="8">
        <dbReference type="Rhea" id="RHEA:20805"/>
    </physiologicalReaction>
</comment>
<dbReference type="InterPro" id="IPR016162">
    <property type="entry name" value="Ald_DH_N"/>
</dbReference>
<dbReference type="Proteomes" id="UP000747542">
    <property type="component" value="Unassembled WGS sequence"/>
</dbReference>
<dbReference type="InterPro" id="IPR015590">
    <property type="entry name" value="Aldehyde_DH_dom"/>
</dbReference>